<dbReference type="Proteomes" id="UP001374599">
    <property type="component" value="Unassembled WGS sequence"/>
</dbReference>
<sequence>MYTEIPIDEEVYNRHFIFPSKDKVYIIKDEDDKLIIDIYPFKGEVKYIEPKIEKYSNNKNKILK</sequence>
<reference evidence="1" key="1">
    <citation type="submission" date="2023-09" db="EMBL/GenBank/DDBJ databases">
        <title>Vallitalea sediminicola and Vallitalea maricola sp. nov., anaerobic bacteria isolated from marine sediment.</title>
        <authorList>
            <person name="Hirano S."/>
            <person name="Maeda A."/>
            <person name="Terahara T."/>
            <person name="Mori K."/>
            <person name="Hamada M."/>
            <person name="Matsumoto R."/>
            <person name="Kobayashi T."/>
        </authorList>
    </citation>
    <scope>NUCLEOTIDE SEQUENCE</scope>
    <source>
        <strain evidence="1">AN17-2</strain>
    </source>
</reference>
<evidence type="ECO:0000313" key="2">
    <source>
        <dbReference type="Proteomes" id="UP001374599"/>
    </source>
</evidence>
<accession>A0ACB5UM30</accession>
<evidence type="ECO:0000313" key="1">
    <source>
        <dbReference type="EMBL" id="GMQ63670.1"/>
    </source>
</evidence>
<comment type="caution">
    <text evidence="1">The sequence shown here is derived from an EMBL/GenBank/DDBJ whole genome shotgun (WGS) entry which is preliminary data.</text>
</comment>
<gene>
    <name evidence="1" type="ORF">AN2V17_29040</name>
</gene>
<protein>
    <submittedName>
        <fullName evidence="1">Uncharacterized protein</fullName>
    </submittedName>
</protein>
<name>A0ACB5UM30_9FIRM</name>
<proteinExistence type="predicted"/>
<keyword evidence="2" id="KW-1185">Reference proteome</keyword>
<dbReference type="EMBL" id="BTPU01000050">
    <property type="protein sequence ID" value="GMQ63670.1"/>
    <property type="molecule type" value="Genomic_DNA"/>
</dbReference>
<organism evidence="1 2">
    <name type="scientific">Vallitalea maricola</name>
    <dbReference type="NCBI Taxonomy" id="3074433"/>
    <lineage>
        <taxon>Bacteria</taxon>
        <taxon>Bacillati</taxon>
        <taxon>Bacillota</taxon>
        <taxon>Clostridia</taxon>
        <taxon>Lachnospirales</taxon>
        <taxon>Vallitaleaceae</taxon>
        <taxon>Vallitalea</taxon>
    </lineage>
</organism>